<keyword evidence="4" id="KW-1185">Reference proteome</keyword>
<sequence>MTESNQPAKAQQNWRGLHTVLLFLVAVLCGGLIYQQHRFQERLDALASVQNDREGRLIAELHQLNAAVAAVTATSSQHNALLHRSLGKVLPLELPAETTRVFDEVERQLASPESWPTDAATVEARMSELQAVLEASPPWIQEALLPRLVPAHWSLQVLALVRELLPEDVEALDGRIEQAELLIASRPMNASDALVTQLDDRQAGMVRLLRAKLQQEAVLVAEKALKGESDPEEALALLADFESPVLEALRAQLNNRRQMLGLKRRAEALTQQWPVLEKISAPDLKERFATGFRVELQMLQLDALSASIQDAQLETQIDSLRQSVENALSELADAANKRSKVEFNDYQRWALTQIDAVSPLKEVSLETKAKEGLKRALGNKVKSAASSAQDALTRDMIQHLSVIDVHLLDVAVAEWYQEIFSERFASLDMTHKKRVVDAFANSSKKSLGAT</sequence>
<reference evidence="3 4" key="1">
    <citation type="submission" date="2019-07" db="EMBL/GenBank/DDBJ databases">
        <title>The pathways for chlorine oxyanion respiration interact through the shared metabolite chlorate.</title>
        <authorList>
            <person name="Barnum T.P."/>
            <person name="Cheng Y."/>
            <person name="Hill K.A."/>
            <person name="Lucas L.N."/>
            <person name="Carlson H.K."/>
            <person name="Coates J.D."/>
        </authorList>
    </citation>
    <scope>NUCLEOTIDE SEQUENCE [LARGE SCALE GENOMIC DNA]</scope>
    <source>
        <strain evidence="3 4">SFB-3</strain>
    </source>
</reference>
<dbReference type="AlphaFoldDB" id="A0A557R0A8"/>
<comment type="caution">
    <text evidence="3">The sequence shown here is derived from an EMBL/GenBank/DDBJ whole genome shotgun (WGS) entry which is preliminary data.</text>
</comment>
<name>A0A557R0A8_9RHOO</name>
<keyword evidence="2" id="KW-0472">Membrane</keyword>
<feature type="coiled-coil region" evidence="1">
    <location>
        <begin position="310"/>
        <end position="337"/>
    </location>
</feature>
<gene>
    <name evidence="3" type="ORF">FHP91_02685</name>
</gene>
<evidence type="ECO:0000256" key="1">
    <source>
        <dbReference type="SAM" id="Coils"/>
    </source>
</evidence>
<feature type="transmembrane region" description="Helical" evidence="2">
    <location>
        <begin position="16"/>
        <end position="34"/>
    </location>
</feature>
<accession>A0A557R0A8</accession>
<keyword evidence="2" id="KW-1133">Transmembrane helix</keyword>
<protein>
    <submittedName>
        <fullName evidence="3">Uncharacterized protein</fullName>
    </submittedName>
</protein>
<evidence type="ECO:0000313" key="3">
    <source>
        <dbReference type="EMBL" id="TVO58590.1"/>
    </source>
</evidence>
<dbReference type="EMBL" id="VMNK01000003">
    <property type="protein sequence ID" value="TVO58590.1"/>
    <property type="molecule type" value="Genomic_DNA"/>
</dbReference>
<dbReference type="RefSeq" id="WP_144308126.1">
    <property type="nucleotide sequence ID" value="NZ_VMNK01000003.1"/>
</dbReference>
<evidence type="ECO:0000256" key="2">
    <source>
        <dbReference type="SAM" id="Phobius"/>
    </source>
</evidence>
<organism evidence="3 4">
    <name type="scientific">Denitromonas halophila</name>
    <dbReference type="NCBI Taxonomy" id="1629404"/>
    <lineage>
        <taxon>Bacteria</taxon>
        <taxon>Pseudomonadati</taxon>
        <taxon>Pseudomonadota</taxon>
        <taxon>Betaproteobacteria</taxon>
        <taxon>Rhodocyclales</taxon>
        <taxon>Zoogloeaceae</taxon>
        <taxon>Denitromonas</taxon>
    </lineage>
</organism>
<dbReference type="OrthoDB" id="10003439at2"/>
<proteinExistence type="predicted"/>
<evidence type="ECO:0000313" key="4">
    <source>
        <dbReference type="Proteomes" id="UP000319502"/>
    </source>
</evidence>
<keyword evidence="2" id="KW-0812">Transmembrane</keyword>
<dbReference type="Proteomes" id="UP000319502">
    <property type="component" value="Unassembled WGS sequence"/>
</dbReference>
<keyword evidence="1" id="KW-0175">Coiled coil</keyword>